<evidence type="ECO:0000256" key="6">
    <source>
        <dbReference type="PROSITE-ProRule" id="PRU00433"/>
    </source>
</evidence>
<evidence type="ECO:0000256" key="4">
    <source>
        <dbReference type="ARBA" id="ARBA00022840"/>
    </source>
</evidence>
<dbReference type="GO" id="GO:0009055">
    <property type="term" value="F:electron transfer activity"/>
    <property type="evidence" value="ECO:0007669"/>
    <property type="project" value="InterPro"/>
</dbReference>
<evidence type="ECO:0000256" key="2">
    <source>
        <dbReference type="ARBA" id="ARBA00022723"/>
    </source>
</evidence>
<dbReference type="PROSITE" id="PS00662">
    <property type="entry name" value="T2SP_E"/>
    <property type="match status" value="1"/>
</dbReference>
<dbReference type="SUPFAM" id="SSF52540">
    <property type="entry name" value="P-loop containing nucleoside triphosphate hydrolases"/>
    <property type="match status" value="1"/>
</dbReference>
<dbReference type="EMBL" id="MFUH01000018">
    <property type="protein sequence ID" value="OGI81847.1"/>
    <property type="molecule type" value="Genomic_DNA"/>
</dbReference>
<dbReference type="GO" id="GO:0046872">
    <property type="term" value="F:metal ion binding"/>
    <property type="evidence" value="ECO:0007669"/>
    <property type="project" value="UniProtKB-KW"/>
</dbReference>
<sequence length="390" mass="43691">LGASDIHIEPEQDRVRLRYRLDGVLQNIMFFNFGKYKLLNSRIKLMSGLKLTQTQQAQDGRFSIFISGEEVNIRTSTVPGAYGEGIVMRLLDPRTIKAKLEDLGIEPRLFSILEKEIEKPHGLILITGPTGSGKTTTLYAFLKRIYSPELKIITIEDPIEYHMQGITQTQVEHEKGYDFLAGLRAALRQDPDIIMLGEIRDAETGKTAVESALTGHMVFSTLHTNNAQGVIPRLIDLGVNAKILVSALSISMAQRLARKLCDVCKTERAVTKEEEEQIKKILQRAQEDGKDLSSYGVNLTENMKVFIPPTPNDCEKCHGLGYKGRIGIFEAILTDEEIEKIIPNNPSEREIKKIARKQGILDMKEDGIIKALRGTTSLEEVKAVVDFDEE</sequence>
<name>A0A1F6WIW1_9BACT</name>
<keyword evidence="5 6" id="KW-0408">Iron</keyword>
<protein>
    <recommendedName>
        <fullName evidence="7">Cytochrome c domain-containing protein</fullName>
    </recommendedName>
</protein>
<evidence type="ECO:0000259" key="7">
    <source>
        <dbReference type="PROSITE" id="PS51007"/>
    </source>
</evidence>
<keyword evidence="3" id="KW-0547">Nucleotide-binding</keyword>
<dbReference type="CDD" id="cd01129">
    <property type="entry name" value="PulE-GspE-like"/>
    <property type="match status" value="1"/>
</dbReference>
<dbReference type="PANTHER" id="PTHR30258:SF2">
    <property type="entry name" value="COMG OPERON PROTEIN 1"/>
    <property type="match status" value="1"/>
</dbReference>
<dbReference type="InterPro" id="IPR003593">
    <property type="entry name" value="AAA+_ATPase"/>
</dbReference>
<evidence type="ECO:0000313" key="9">
    <source>
        <dbReference type="Proteomes" id="UP000179880"/>
    </source>
</evidence>
<feature type="non-terminal residue" evidence="8">
    <location>
        <position position="1"/>
    </location>
</feature>
<comment type="caution">
    <text evidence="8">The sequence shown here is derived from an EMBL/GenBank/DDBJ whole genome shotgun (WGS) entry which is preliminary data.</text>
</comment>
<evidence type="ECO:0000256" key="1">
    <source>
        <dbReference type="ARBA" id="ARBA00006611"/>
    </source>
</evidence>
<dbReference type="Gene3D" id="3.40.50.300">
    <property type="entry name" value="P-loop containing nucleotide triphosphate hydrolases"/>
    <property type="match status" value="1"/>
</dbReference>
<dbReference type="PANTHER" id="PTHR30258">
    <property type="entry name" value="TYPE II SECRETION SYSTEM PROTEIN GSPE-RELATED"/>
    <property type="match status" value="1"/>
</dbReference>
<keyword evidence="4" id="KW-0067">ATP-binding</keyword>
<dbReference type="GO" id="GO:0016887">
    <property type="term" value="F:ATP hydrolysis activity"/>
    <property type="evidence" value="ECO:0007669"/>
    <property type="project" value="TreeGrafter"/>
</dbReference>
<evidence type="ECO:0000313" key="8">
    <source>
        <dbReference type="EMBL" id="OGI81847.1"/>
    </source>
</evidence>
<dbReference type="AlphaFoldDB" id="A0A1F6WIW1"/>
<dbReference type="GO" id="GO:0005524">
    <property type="term" value="F:ATP binding"/>
    <property type="evidence" value="ECO:0007669"/>
    <property type="project" value="UniProtKB-KW"/>
</dbReference>
<dbReference type="GO" id="GO:0020037">
    <property type="term" value="F:heme binding"/>
    <property type="evidence" value="ECO:0007669"/>
    <property type="project" value="InterPro"/>
</dbReference>
<keyword evidence="6" id="KW-0349">Heme</keyword>
<dbReference type="SMART" id="SM00382">
    <property type="entry name" value="AAA"/>
    <property type="match status" value="1"/>
</dbReference>
<evidence type="ECO:0000256" key="3">
    <source>
        <dbReference type="ARBA" id="ARBA00022741"/>
    </source>
</evidence>
<proteinExistence type="inferred from homology"/>
<gene>
    <name evidence="8" type="ORF">A3B93_01955</name>
</gene>
<dbReference type="Gene3D" id="3.30.450.90">
    <property type="match status" value="1"/>
</dbReference>
<feature type="domain" description="Cytochrome c" evidence="7">
    <location>
        <begin position="297"/>
        <end position="390"/>
    </location>
</feature>
<reference evidence="8 9" key="1">
    <citation type="journal article" date="2016" name="Nat. Commun.">
        <title>Thousands of microbial genomes shed light on interconnected biogeochemical processes in an aquifer system.</title>
        <authorList>
            <person name="Anantharaman K."/>
            <person name="Brown C.T."/>
            <person name="Hug L.A."/>
            <person name="Sharon I."/>
            <person name="Castelle C.J."/>
            <person name="Probst A.J."/>
            <person name="Thomas B.C."/>
            <person name="Singh A."/>
            <person name="Wilkins M.J."/>
            <person name="Karaoz U."/>
            <person name="Brodie E.L."/>
            <person name="Williams K.H."/>
            <person name="Hubbard S.S."/>
            <person name="Banfield J.F."/>
        </authorList>
    </citation>
    <scope>NUCLEOTIDE SEQUENCE [LARGE SCALE GENOMIC DNA]</scope>
</reference>
<comment type="similarity">
    <text evidence="1">Belongs to the GSP E family.</text>
</comment>
<dbReference type="InterPro" id="IPR009056">
    <property type="entry name" value="Cyt_c-like_dom"/>
</dbReference>
<organism evidence="8 9">
    <name type="scientific">Candidatus Nomurabacteria bacterium RIFCSPHIGHO2_02_FULL_42_24</name>
    <dbReference type="NCBI Taxonomy" id="1801757"/>
    <lineage>
        <taxon>Bacteria</taxon>
        <taxon>Candidatus Nomuraibacteriota</taxon>
    </lineage>
</organism>
<accession>A0A1F6WIW1</accession>
<dbReference type="InterPro" id="IPR001482">
    <property type="entry name" value="T2SS/T4SS_dom"/>
</dbReference>
<dbReference type="Pfam" id="PF00437">
    <property type="entry name" value="T2SSE"/>
    <property type="match status" value="1"/>
</dbReference>
<dbReference type="InterPro" id="IPR027417">
    <property type="entry name" value="P-loop_NTPase"/>
</dbReference>
<dbReference type="GO" id="GO:0005886">
    <property type="term" value="C:plasma membrane"/>
    <property type="evidence" value="ECO:0007669"/>
    <property type="project" value="TreeGrafter"/>
</dbReference>
<keyword evidence="2 6" id="KW-0479">Metal-binding</keyword>
<dbReference type="Proteomes" id="UP000179880">
    <property type="component" value="Unassembled WGS sequence"/>
</dbReference>
<evidence type="ECO:0000256" key="5">
    <source>
        <dbReference type="ARBA" id="ARBA00023004"/>
    </source>
</evidence>
<dbReference type="PROSITE" id="PS51007">
    <property type="entry name" value="CYTC"/>
    <property type="match status" value="1"/>
</dbReference>